<evidence type="ECO:0000256" key="1">
    <source>
        <dbReference type="SAM" id="MobiDB-lite"/>
    </source>
</evidence>
<protein>
    <submittedName>
        <fullName evidence="2">Uncharacterized protein</fullName>
    </submittedName>
</protein>
<gene>
    <name evidence="2" type="ORF">Cvel_16080</name>
</gene>
<name>A0A0G4FAX8_9ALVE</name>
<dbReference type="EMBL" id="CDMZ01000246">
    <property type="protein sequence ID" value="CEM10071.1"/>
    <property type="molecule type" value="Genomic_DNA"/>
</dbReference>
<accession>A0A0G4FAX8</accession>
<proteinExistence type="predicted"/>
<reference evidence="2" key="1">
    <citation type="submission" date="2014-11" db="EMBL/GenBank/DDBJ databases">
        <authorList>
            <person name="Otto D Thomas"/>
            <person name="Naeem Raeece"/>
        </authorList>
    </citation>
    <scope>NUCLEOTIDE SEQUENCE</scope>
</reference>
<evidence type="ECO:0000313" key="2">
    <source>
        <dbReference type="EMBL" id="CEM10071.1"/>
    </source>
</evidence>
<feature type="region of interest" description="Disordered" evidence="1">
    <location>
        <begin position="23"/>
        <end position="58"/>
    </location>
</feature>
<dbReference type="AlphaFoldDB" id="A0A0G4FAX8"/>
<organism evidence="2">
    <name type="scientific">Chromera velia CCMP2878</name>
    <dbReference type="NCBI Taxonomy" id="1169474"/>
    <lineage>
        <taxon>Eukaryota</taxon>
        <taxon>Sar</taxon>
        <taxon>Alveolata</taxon>
        <taxon>Colpodellida</taxon>
        <taxon>Chromeraceae</taxon>
        <taxon>Chromera</taxon>
    </lineage>
</organism>
<sequence length="185" mass="19846">MKTGQPLPLLNLLLGTTNGISPIFSDTSIDEETQTREGAQQQTEGEGMGVMNGEAPNNPLRAVSTASSLFMPPSAIAVCSAIRADTFGPGMNSTTAALPSPPNRYAEIRRKPDGETVRVRQSLCTGACPGRYRDVPVFRRLYTGMVVAVVDTVEGVIEEGELFCPRCRGSRGVYRIIQLGETITP</sequence>
<dbReference type="VEuPathDB" id="CryptoDB:Cvel_16080"/>